<dbReference type="VEuPathDB" id="FungiDB:RhiirA1_476053"/>
<dbReference type="VEuPathDB" id="FungiDB:RhiirFUN_005978"/>
<dbReference type="InterPro" id="IPR011009">
    <property type="entry name" value="Kinase-like_dom_sf"/>
</dbReference>
<dbReference type="EMBL" id="LLXJ01001748">
    <property type="protein sequence ID" value="PKC00923.1"/>
    <property type="molecule type" value="Genomic_DNA"/>
</dbReference>
<evidence type="ECO:0000259" key="1">
    <source>
        <dbReference type="PROSITE" id="PS50011"/>
    </source>
</evidence>
<feature type="domain" description="Protein kinase" evidence="1">
    <location>
        <begin position="658"/>
        <end position="930"/>
    </location>
</feature>
<feature type="domain" description="Protein kinase" evidence="1">
    <location>
        <begin position="1417"/>
        <end position="1689"/>
    </location>
</feature>
<dbReference type="InterPro" id="IPR001245">
    <property type="entry name" value="Ser-Thr/Tyr_kinase_cat_dom"/>
</dbReference>
<dbReference type="GO" id="GO:0004672">
    <property type="term" value="F:protein kinase activity"/>
    <property type="evidence" value="ECO:0007669"/>
    <property type="project" value="InterPro"/>
</dbReference>
<gene>
    <name evidence="2" type="ORF">RhiirA5_427518</name>
</gene>
<dbReference type="InterPro" id="IPR000719">
    <property type="entry name" value="Prot_kinase_dom"/>
</dbReference>
<proteinExistence type="predicted"/>
<dbReference type="VEuPathDB" id="FungiDB:RhiirFUN_005977"/>
<dbReference type="InterPro" id="IPR050167">
    <property type="entry name" value="Ser_Thr_protein_kinase"/>
</dbReference>
<dbReference type="VEuPathDB" id="FungiDB:FUN_003790"/>
<evidence type="ECO:0000313" key="2">
    <source>
        <dbReference type="EMBL" id="PKC00923.1"/>
    </source>
</evidence>
<dbReference type="GO" id="GO:0007165">
    <property type="term" value="P:signal transduction"/>
    <property type="evidence" value="ECO:0007669"/>
    <property type="project" value="TreeGrafter"/>
</dbReference>
<organism evidence="2 3">
    <name type="scientific">Rhizophagus irregularis</name>
    <dbReference type="NCBI Taxonomy" id="588596"/>
    <lineage>
        <taxon>Eukaryota</taxon>
        <taxon>Fungi</taxon>
        <taxon>Fungi incertae sedis</taxon>
        <taxon>Mucoromycota</taxon>
        <taxon>Glomeromycotina</taxon>
        <taxon>Glomeromycetes</taxon>
        <taxon>Glomerales</taxon>
        <taxon>Glomeraceae</taxon>
        <taxon>Rhizophagus</taxon>
    </lineage>
</organism>
<accession>A0A2N0P297</accession>
<evidence type="ECO:0000313" key="3">
    <source>
        <dbReference type="Proteomes" id="UP000232722"/>
    </source>
</evidence>
<name>A0A2N0P297_9GLOM</name>
<protein>
    <submittedName>
        <fullName evidence="2">Kinase-like protein</fullName>
    </submittedName>
</protein>
<keyword evidence="2" id="KW-0808">Transferase</keyword>
<dbReference type="PANTHER" id="PTHR23257:SF963">
    <property type="entry name" value="AT08303P"/>
    <property type="match status" value="1"/>
</dbReference>
<dbReference type="Proteomes" id="UP000232722">
    <property type="component" value="Unassembled WGS sequence"/>
</dbReference>
<dbReference type="Pfam" id="PF07714">
    <property type="entry name" value="PK_Tyr_Ser-Thr"/>
    <property type="match status" value="2"/>
</dbReference>
<sequence length="1761" mass="208753">MQLKILNLKDDIIFEWINFNQFNNIEKINSNNENHHLYSAIWLDGPLYWNNKYKEFLRNSNELVALKYLGNEIFLKKALKEFSIRKFSDKIKVYGISQDPNTKEYIIVIENKYCEKCGEIYTNILHEWCNTCQIDYFIDWTSGNEIIDNFIQNMQLKVDSSLHILFEWIPYNQFKDINQSNFIKTYSAIWNDGPLYYNLNDEMIDKEIKEMGELYVRDSYKKVALKYISNSQNISHDYLDKVLKDFSIKRLENNVLLYGLTQNPITKDYFMVLDGDYFVKYCVKCDKMYTNTYYEWCKPCQLNDLKKYFTNNGDERIDDLVQKMQLKINDPQDIIFEWIPYDQFNNIIEIRKGYLNTAIWKDGPLHYNKKRYIRESDKSVTLKYLNNSRNVSKKCLNKILKEYSIKRFNLNIYGISQNPITKDYIMVLNDKYFVKYCAICDKLYTNIIYKWCKPCHINCFKKNFISWTSGNEKIDYFIQEIQLKINNLFEWVPYSQFGYIEELGKYGSNKLYSAIWKNGPLYHNFKNQDFARNSNEKESLKYLGNSQNIIDNLNEILKEYSLKGLKLNIYGVSKNPITKDYIMILDKKYFEIYCIKCEKIYTDISYRWCRPCQIDYFKNNFINWTSGNEKVDNLIQEMQLKIHDSSDIIFEWIPFDQFNNIEKIGRGGFATVHSAIWKDGPLNYYKDKNEWIRDSNKKVALKCLDNSQNITDEFLNEVKAYSINSFDKILKIFGISQNPFTKDYIMVLQYAEGRNFTYWMNHNSKYFNWLIKLKVLSNIINGLKEIHKKQMVHRDFHIGNILFKDLHLFTSNYISDMGLCGEIDNIDEACIYGVMPYMAPEVLRGKPYTQAADIYSFGMIMYFIATEKQPFSNCAHDHLLVIDICKGIRPEINELEAPKCYIDLMKKCWDSNPINRPNASEIEKFIISFYNSYCRNEIKRDDNDKIEEQFKEAEKYRNSNKNNNPTIHIEHIEAVFTSRLINPFTKNLENLENLSEFLDDNIQCLDKSLAAHKNDALPQKAQISKPVSNAPPVNLIVFLANAGNGGHWTSGNDKIDNLIHAMQLKIKYRTDEIFELIPYNQFDNIKIIRKGNFSTAKWKDGPLYWDSVYKKYKRDRYWNKRIVVLKCLDNEVFDSEVFDSKEFDSEEFDSKEFSNKFLNKVLKEYTIKEYSIRMIYYGVSQDPITKDYLLVLDDYLTTICIECGERYTNKYDEWCKPCHINYLKNNHINSSSEDDKINNIIHEMQLKIDHPADIIFEWIPYNRFNYIKEIGKGTLATAIWKDGPLYWNSVYKEYVKNSDEVVVLEYFDSKELALIKVLEEYSIKTSYDNKKIYGISQNPITKDYLLVLNNKYLRKYCVNCVEQCTGKTMLCKIKHQKKYFINWISGNGKIDNFIREVLLKIDVYKDILFEWISYNQFSDIEKIDQGGFATVYSAIWKDGPLRYMSCWTRDSEKKVALKCLNNSQNITNEFLNEVTAYLIYNPDKILRVYGISQDPDTKNYIMVLQYAEGRNFNYWMNHNSKYFNWLIKLKVLSSIISGLKEIHQKQMVHRDFHIGNILFKEIHLFTSNYISDMGLCGEIGNIDETNIYGVMPYVAPEILRGKPYTQAADIYSFGMIMYFVATEKQPFSHCAHDHLLVIDICKGIRPEINELEAPKCYIDLMKKCWDSNPVNRPNASEIEKFIISFHNSYCRKKRDDNDEIEEQFKEAEKYRNTNRIIKSTFHPQAIYTSRLLNSFTKDLPEYIDDYTQCINNRTECLDCAI</sequence>
<reference evidence="2 3" key="2">
    <citation type="submission" date="2017-09" db="EMBL/GenBank/DDBJ databases">
        <title>Extensive intraspecific genome diversity in a model arbuscular mycorrhizal fungus.</title>
        <authorList>
            <person name="Chen E.C."/>
            <person name="Morin E."/>
            <person name="Beaudet D."/>
            <person name="Noel J."/>
            <person name="Ndikumana S."/>
            <person name="Charron P."/>
            <person name="St-Onge C."/>
            <person name="Giorgi J."/>
            <person name="Grigoriev I.V."/>
            <person name="Roux C."/>
            <person name="Martin F.M."/>
            <person name="Corradi N."/>
        </authorList>
    </citation>
    <scope>NUCLEOTIDE SEQUENCE [LARGE SCALE GENOMIC DNA]</scope>
    <source>
        <strain evidence="2 3">A5</strain>
    </source>
</reference>
<dbReference type="VEuPathDB" id="FungiDB:FUN_003836"/>
<dbReference type="PANTHER" id="PTHR23257">
    <property type="entry name" value="SERINE-THREONINE PROTEIN KINASE"/>
    <property type="match status" value="1"/>
</dbReference>
<dbReference type="GO" id="GO:0005737">
    <property type="term" value="C:cytoplasm"/>
    <property type="evidence" value="ECO:0007669"/>
    <property type="project" value="TreeGrafter"/>
</dbReference>
<comment type="caution">
    <text evidence="2">The sequence shown here is derived from an EMBL/GenBank/DDBJ whole genome shotgun (WGS) entry which is preliminary data.</text>
</comment>
<dbReference type="SUPFAM" id="SSF56112">
    <property type="entry name" value="Protein kinase-like (PK-like)"/>
    <property type="match status" value="2"/>
</dbReference>
<dbReference type="PROSITE" id="PS50011">
    <property type="entry name" value="PROTEIN_KINASE_DOM"/>
    <property type="match status" value="2"/>
</dbReference>
<dbReference type="Gene3D" id="1.10.510.10">
    <property type="entry name" value="Transferase(Phosphotransferase) domain 1"/>
    <property type="match status" value="2"/>
</dbReference>
<dbReference type="GO" id="GO:0005524">
    <property type="term" value="F:ATP binding"/>
    <property type="evidence" value="ECO:0007669"/>
    <property type="project" value="InterPro"/>
</dbReference>
<keyword evidence="2" id="KW-0418">Kinase</keyword>
<reference evidence="2 3" key="1">
    <citation type="submission" date="2016-04" db="EMBL/GenBank/DDBJ databases">
        <title>Genome analyses suggest a sexual origin of heterokaryosis in a supposedly ancient asexual fungus.</title>
        <authorList>
            <person name="Ropars J."/>
            <person name="Sedzielewska K."/>
            <person name="Noel J."/>
            <person name="Charron P."/>
            <person name="Farinelli L."/>
            <person name="Marton T."/>
            <person name="Kruger M."/>
            <person name="Pelin A."/>
            <person name="Brachmann A."/>
            <person name="Corradi N."/>
        </authorList>
    </citation>
    <scope>NUCLEOTIDE SEQUENCE [LARGE SCALE GENOMIC DNA]</scope>
    <source>
        <strain evidence="2 3">A5</strain>
    </source>
</reference>